<dbReference type="EMBL" id="UFAJ01000060">
    <property type="protein sequence ID" value="SSD58890.1"/>
    <property type="molecule type" value="Genomic_DNA"/>
</dbReference>
<dbReference type="PROSITE" id="PS51140">
    <property type="entry name" value="CUE"/>
    <property type="match status" value="1"/>
</dbReference>
<gene>
    <name evidence="3" type="ORF">SCODWIG_00651</name>
</gene>
<dbReference type="InterPro" id="IPR003892">
    <property type="entry name" value="CUE"/>
</dbReference>
<proteinExistence type="predicted"/>
<evidence type="ECO:0008006" key="5">
    <source>
        <dbReference type="Google" id="ProtNLM"/>
    </source>
</evidence>
<reference evidence="4" key="1">
    <citation type="submission" date="2018-06" db="EMBL/GenBank/DDBJ databases">
        <authorList>
            <person name="Guldener U."/>
        </authorList>
    </citation>
    <scope>NUCLEOTIDE SEQUENCE [LARGE SCALE GENOMIC DNA]</scope>
    <source>
        <strain evidence="4">UTAD17</strain>
    </source>
</reference>
<dbReference type="PANTHER" id="PTHR31212">
    <property type="entry name" value="ALPHA-KETOGLUTARATE-DEPENDENT DIOXYGENASE ALKB HOMOLOG 3"/>
    <property type="match status" value="1"/>
</dbReference>
<dbReference type="Gene3D" id="2.60.120.590">
    <property type="entry name" value="Alpha-ketoglutarate-dependent dioxygenase AlkB-like"/>
    <property type="match status" value="1"/>
</dbReference>
<dbReference type="AlphaFoldDB" id="A0A376B454"/>
<dbReference type="InterPro" id="IPR032854">
    <property type="entry name" value="ALKBH3"/>
</dbReference>
<dbReference type="VEuPathDB" id="FungiDB:SCODWIG_00651"/>
<dbReference type="CDD" id="cd14279">
    <property type="entry name" value="CUE"/>
    <property type="match status" value="1"/>
</dbReference>
<feature type="domain" description="CUE" evidence="1">
    <location>
        <begin position="7"/>
        <end position="49"/>
    </location>
</feature>
<dbReference type="InterPro" id="IPR027450">
    <property type="entry name" value="AlkB-like"/>
</dbReference>
<dbReference type="PROSITE" id="PS51471">
    <property type="entry name" value="FE2OG_OXY"/>
    <property type="match status" value="1"/>
</dbReference>
<keyword evidence="4" id="KW-1185">Reference proteome</keyword>
<dbReference type="Pfam" id="PF13532">
    <property type="entry name" value="2OG-FeII_Oxy_2"/>
    <property type="match status" value="1"/>
</dbReference>
<dbReference type="Proteomes" id="UP000262825">
    <property type="component" value="Unassembled WGS sequence"/>
</dbReference>
<evidence type="ECO:0000313" key="4">
    <source>
        <dbReference type="Proteomes" id="UP000262825"/>
    </source>
</evidence>
<dbReference type="SUPFAM" id="SSF51197">
    <property type="entry name" value="Clavaminate synthase-like"/>
    <property type="match status" value="1"/>
</dbReference>
<dbReference type="GO" id="GO:0051213">
    <property type="term" value="F:dioxygenase activity"/>
    <property type="evidence" value="ECO:0007669"/>
    <property type="project" value="InterPro"/>
</dbReference>
<name>A0A376B454_9ASCO</name>
<accession>A0A376B454</accession>
<dbReference type="InterPro" id="IPR037151">
    <property type="entry name" value="AlkB-like_sf"/>
</dbReference>
<dbReference type="GO" id="GO:0006307">
    <property type="term" value="P:DNA alkylation repair"/>
    <property type="evidence" value="ECO:0007669"/>
    <property type="project" value="InterPro"/>
</dbReference>
<evidence type="ECO:0000259" key="2">
    <source>
        <dbReference type="PROSITE" id="PS51471"/>
    </source>
</evidence>
<dbReference type="PANTHER" id="PTHR31212:SF4">
    <property type="entry name" value="ALPHA-KETOGLUTARATE-DEPENDENT DIOXYGENASE ALKB HOMOLOG 3"/>
    <property type="match status" value="1"/>
</dbReference>
<protein>
    <recommendedName>
        <fullName evidence="5">Fe2OG dioxygenase domain-containing protein</fullName>
    </recommendedName>
</protein>
<evidence type="ECO:0000313" key="3">
    <source>
        <dbReference type="EMBL" id="SSD58890.1"/>
    </source>
</evidence>
<evidence type="ECO:0000259" key="1">
    <source>
        <dbReference type="PROSITE" id="PS51140"/>
    </source>
</evidence>
<dbReference type="GO" id="GO:0043130">
    <property type="term" value="F:ubiquitin binding"/>
    <property type="evidence" value="ECO:0007669"/>
    <property type="project" value="InterPro"/>
</dbReference>
<dbReference type="InterPro" id="IPR005123">
    <property type="entry name" value="Oxoglu/Fe-dep_dioxygenase_dom"/>
</dbReference>
<sequence length="435" mass="50884">MSFNVTTTEFKLSRLKELFPIADQEYLLDILIDCDGSLENAILLLDPTHDICGITNNEKTKRRHNQMSLTEYITNVTHFKDYDNKRLKLTDVYGSGSIFTATKNPIFLYTKQDIESTIKYCSYHTNVLPLELANRLLTNLMDDKDAKPNEFYLFGKDKKCISNHRTKVYVKDEEHLDKLDYSIGQEISKEKYSEYNFNEDLSLAQSLIEKIVRKAAQEMGMLKYQLAPNEWSPKAIVLNIYEKKEDHLDWHSDRLTYIGPHCTIASLTLGFSREFRIRKIYNGFYGKEDTPTQIYITKPVHNSLFIMHSGFQEEYKHCVNKIPEKTFRKMAKDELHPISGIKRVNLTYRHIRYDSDQVPTCPTCNKFSMILRRSFKKRETRGMYIWQCSSGYKSGNECNGILYARFDSEKLWTKDISKCSTWRADGDDIDVGYLT</sequence>
<organism evidence="3 4">
    <name type="scientific">Saccharomycodes ludwigii</name>
    <dbReference type="NCBI Taxonomy" id="36035"/>
    <lineage>
        <taxon>Eukaryota</taxon>
        <taxon>Fungi</taxon>
        <taxon>Dikarya</taxon>
        <taxon>Ascomycota</taxon>
        <taxon>Saccharomycotina</taxon>
        <taxon>Saccharomycetes</taxon>
        <taxon>Saccharomycodales</taxon>
        <taxon>Saccharomycodaceae</taxon>
        <taxon>Saccharomycodes</taxon>
    </lineage>
</organism>
<feature type="domain" description="Fe2OG dioxygenase" evidence="2">
    <location>
        <begin position="232"/>
        <end position="352"/>
    </location>
</feature>